<protein>
    <submittedName>
        <fullName evidence="1">Uncharacterized protein</fullName>
    </submittedName>
</protein>
<evidence type="ECO:0000313" key="1">
    <source>
        <dbReference type="EMBL" id="PHM22275.1"/>
    </source>
</evidence>
<sequence>MGFTAAAALGRLRAGPDGPVTQYADHGVGGFPRRAEFTAGTAFTLKGADGRLTQYRQLIHHIKTGADQIAGRPDGSLSLPALPLPANPRMPAGTGGFAAGIIHPHGIPVPAVHQRFVFLQSRRLRPFAVLRKIHHLIGHRPAVELGFIKGHTGLQHPVGQHVIQSRISPLDNHRRQTGNGACRPLNDITHQVLKSGRYAVQLIADGGFQVKIAAHQIRAPAQL</sequence>
<comment type="caution">
    <text evidence="1">The sequence shown here is derived from an EMBL/GenBank/DDBJ whole genome shotgun (WGS) entry which is preliminary data.</text>
</comment>
<dbReference type="EMBL" id="NIBU01000199">
    <property type="protein sequence ID" value="PHM22275.1"/>
    <property type="molecule type" value="Genomic_DNA"/>
</dbReference>
<name>A0A2G0MIF0_9GAMM</name>
<organism evidence="1 2">
    <name type="scientific">Xenorhabdus innexi</name>
    <dbReference type="NCBI Taxonomy" id="290109"/>
    <lineage>
        <taxon>Bacteria</taxon>
        <taxon>Pseudomonadati</taxon>
        <taxon>Pseudomonadota</taxon>
        <taxon>Gammaproteobacteria</taxon>
        <taxon>Enterobacterales</taxon>
        <taxon>Morganellaceae</taxon>
        <taxon>Xenorhabdus</taxon>
    </lineage>
</organism>
<accession>A0A2G0MIF0</accession>
<evidence type="ECO:0000313" key="2">
    <source>
        <dbReference type="Proteomes" id="UP000224871"/>
    </source>
</evidence>
<reference evidence="1 2" key="1">
    <citation type="journal article" date="2017" name="Nat. Microbiol.">
        <title>Natural product diversity associated with the nematode symbionts Photorhabdus and Xenorhabdus.</title>
        <authorList>
            <person name="Tobias N.J."/>
            <person name="Wolff H."/>
            <person name="Djahanschiri B."/>
            <person name="Grundmann F."/>
            <person name="Kronenwerth M."/>
            <person name="Shi Y.M."/>
            <person name="Simonyi S."/>
            <person name="Grun P."/>
            <person name="Shapiro-Ilan D."/>
            <person name="Pidot S.J."/>
            <person name="Stinear T.P."/>
            <person name="Ebersberger I."/>
            <person name="Bode H.B."/>
        </authorList>
    </citation>
    <scope>NUCLEOTIDE SEQUENCE [LARGE SCALE GENOMIC DNA]</scope>
    <source>
        <strain evidence="1 2">DSM 16336</strain>
    </source>
</reference>
<keyword evidence="2" id="KW-1185">Reference proteome</keyword>
<dbReference type="Proteomes" id="UP000224871">
    <property type="component" value="Unassembled WGS sequence"/>
</dbReference>
<gene>
    <name evidence="1" type="ORF">Xinn_04160</name>
</gene>
<proteinExistence type="predicted"/>